<reference evidence="2" key="1">
    <citation type="submission" date="2013-11" db="EMBL/GenBank/DDBJ databases">
        <title>The Genome Sequence of Phytophthora parasitica IAC_01/95.</title>
        <authorList>
            <consortium name="The Broad Institute Genomics Platform"/>
            <person name="Russ C."/>
            <person name="Tyler B."/>
            <person name="Panabieres F."/>
            <person name="Shan W."/>
            <person name="Tripathy S."/>
            <person name="Grunwald N."/>
            <person name="Machado M."/>
            <person name="Johnson C.S."/>
            <person name="Arredondo F."/>
            <person name="Hong C."/>
            <person name="Coffey M."/>
            <person name="Young S.K."/>
            <person name="Zeng Q."/>
            <person name="Gargeya S."/>
            <person name="Fitzgerald M."/>
            <person name="Abouelleil A."/>
            <person name="Alvarado L."/>
            <person name="Chapman S.B."/>
            <person name="Gainer-Dewar J."/>
            <person name="Goldberg J."/>
            <person name="Griggs A."/>
            <person name="Gujja S."/>
            <person name="Hansen M."/>
            <person name="Howarth C."/>
            <person name="Imamovic A."/>
            <person name="Ireland A."/>
            <person name="Larimer J."/>
            <person name="McCowan C."/>
            <person name="Murphy C."/>
            <person name="Pearson M."/>
            <person name="Poon T.W."/>
            <person name="Priest M."/>
            <person name="Roberts A."/>
            <person name="Saif S."/>
            <person name="Shea T."/>
            <person name="Sykes S."/>
            <person name="Wortman J."/>
            <person name="Nusbaum C."/>
            <person name="Birren B."/>
        </authorList>
    </citation>
    <scope>NUCLEOTIDE SEQUENCE [LARGE SCALE GENOMIC DNA]</scope>
    <source>
        <strain evidence="2">IAC_01/95</strain>
    </source>
</reference>
<feature type="compositionally biased region" description="Polar residues" evidence="1">
    <location>
        <begin position="38"/>
        <end position="47"/>
    </location>
</feature>
<evidence type="ECO:0000313" key="2">
    <source>
        <dbReference type="EMBL" id="ETM42740.1"/>
    </source>
</evidence>
<dbReference type="EMBL" id="KI693747">
    <property type="protein sequence ID" value="ETM42740.1"/>
    <property type="molecule type" value="Genomic_DNA"/>
</dbReference>
<gene>
    <name evidence="2" type="ORF">L914_11667</name>
</gene>
<evidence type="ECO:0000256" key="1">
    <source>
        <dbReference type="SAM" id="MobiDB-lite"/>
    </source>
</evidence>
<feature type="non-terminal residue" evidence="2">
    <location>
        <position position="90"/>
    </location>
</feature>
<sequence length="90" mass="9927">MPTFALLLIPPSRVSRSTARRRSRHSRGLHPEGLLNTGPKSYIQQDGTRGADVGVPRLEWDLEGENEEVPRCGPPRGKGSRSGKELLGRK</sequence>
<feature type="region of interest" description="Disordered" evidence="1">
    <location>
        <begin position="14"/>
        <end position="90"/>
    </location>
</feature>
<feature type="compositionally biased region" description="Basic residues" evidence="1">
    <location>
        <begin position="18"/>
        <end position="28"/>
    </location>
</feature>
<proteinExistence type="predicted"/>
<organism evidence="2">
    <name type="scientific">Phytophthora nicotianae</name>
    <name type="common">Potato buckeye rot agent</name>
    <name type="synonym">Phytophthora parasitica</name>
    <dbReference type="NCBI Taxonomy" id="4792"/>
    <lineage>
        <taxon>Eukaryota</taxon>
        <taxon>Sar</taxon>
        <taxon>Stramenopiles</taxon>
        <taxon>Oomycota</taxon>
        <taxon>Peronosporomycetes</taxon>
        <taxon>Peronosporales</taxon>
        <taxon>Peronosporaceae</taxon>
        <taxon>Phytophthora</taxon>
    </lineage>
</organism>
<accession>W2N2G1</accession>
<dbReference type="Proteomes" id="UP000054532">
    <property type="component" value="Unassembled WGS sequence"/>
</dbReference>
<dbReference type="AlphaFoldDB" id="W2N2G1"/>
<protein>
    <submittedName>
        <fullName evidence="2">Uncharacterized protein</fullName>
    </submittedName>
</protein>
<name>W2N2G1_PHYNI</name>